<reference evidence="3 4" key="1">
    <citation type="submission" date="2021-02" db="EMBL/GenBank/DDBJ databases">
        <title>Plant Genome Project.</title>
        <authorList>
            <person name="Zhang R.-G."/>
        </authorList>
    </citation>
    <scope>NUCLEOTIDE SEQUENCE [LARGE SCALE GENOMIC DNA]</scope>
    <source>
        <tissue evidence="3">Leaves</tissue>
    </source>
</reference>
<protein>
    <recommendedName>
        <fullName evidence="5">Transposase</fullName>
    </recommendedName>
</protein>
<evidence type="ECO:0000313" key="3">
    <source>
        <dbReference type="EMBL" id="KAH7573356.1"/>
    </source>
</evidence>
<organism evidence="3 4">
    <name type="scientific">Xanthoceras sorbifolium</name>
    <dbReference type="NCBI Taxonomy" id="99658"/>
    <lineage>
        <taxon>Eukaryota</taxon>
        <taxon>Viridiplantae</taxon>
        <taxon>Streptophyta</taxon>
        <taxon>Embryophyta</taxon>
        <taxon>Tracheophyta</taxon>
        <taxon>Spermatophyta</taxon>
        <taxon>Magnoliopsida</taxon>
        <taxon>eudicotyledons</taxon>
        <taxon>Gunneridae</taxon>
        <taxon>Pentapetalae</taxon>
        <taxon>rosids</taxon>
        <taxon>malvids</taxon>
        <taxon>Sapindales</taxon>
        <taxon>Sapindaceae</taxon>
        <taxon>Xanthoceroideae</taxon>
        <taxon>Xanthoceras</taxon>
    </lineage>
</organism>
<evidence type="ECO:0000313" key="4">
    <source>
        <dbReference type="Proteomes" id="UP000827721"/>
    </source>
</evidence>
<evidence type="ECO:0000259" key="1">
    <source>
        <dbReference type="Pfam" id="PF03108"/>
    </source>
</evidence>
<keyword evidence="4" id="KW-1185">Reference proteome</keyword>
<dbReference type="PANTHER" id="PTHR31973">
    <property type="entry name" value="POLYPROTEIN, PUTATIVE-RELATED"/>
    <property type="match status" value="1"/>
</dbReference>
<gene>
    <name evidence="3" type="ORF">JRO89_XS03G0128200</name>
</gene>
<evidence type="ECO:0000259" key="2">
    <source>
        <dbReference type="Pfam" id="PF10551"/>
    </source>
</evidence>
<dbReference type="Pfam" id="PF10551">
    <property type="entry name" value="MULE"/>
    <property type="match status" value="1"/>
</dbReference>
<sequence>MPVEISDDDDVVILLRQKNVDPLVCITVSEIGQSDRQLQQQCFPESSNQQHHPINLYNEARDNEKSEDVQGAGNSNEGLVRATSVMCSINDVEVASRAMPIMIANGEVFDSKKELHSQLRRYAAANRFNLKVWKSDTSRFEVRCAVRECKWRLHAFKVTNTDFFWITRFDDKHSCSMEKRFSWNRKASAQFIGEHIKEKFRDGRIYRPKQIIRDIQNELGITVNYHKGYRAKHIAMEEVHGSFEVSFSMLPYYCHMLEETNPGTITNIKTDDENRFMYVFFSIKACIDGFNAAIRPVITINATFLKGSYGGILFVVVCQDGNDQIFPLAFGVADSENDASWSWFLSRLHDTIGDVEDLIFVSDRKNSIVKAIATVFPNAYHGACFMHLE</sequence>
<dbReference type="Pfam" id="PF03108">
    <property type="entry name" value="DBD_Tnp_Mut"/>
    <property type="match status" value="1"/>
</dbReference>
<name>A0ABQ8I9X1_9ROSI</name>
<comment type="caution">
    <text evidence="3">The sequence shown here is derived from an EMBL/GenBank/DDBJ whole genome shotgun (WGS) entry which is preliminary data.</text>
</comment>
<accession>A0ABQ8I9X1</accession>
<dbReference type="InterPro" id="IPR004332">
    <property type="entry name" value="Transposase_MuDR"/>
</dbReference>
<evidence type="ECO:0008006" key="5">
    <source>
        <dbReference type="Google" id="ProtNLM"/>
    </source>
</evidence>
<dbReference type="InterPro" id="IPR018289">
    <property type="entry name" value="MULE_transposase_dom"/>
</dbReference>
<dbReference type="Proteomes" id="UP000827721">
    <property type="component" value="Unassembled WGS sequence"/>
</dbReference>
<dbReference type="EMBL" id="JAFEMO010000003">
    <property type="protein sequence ID" value="KAH7573356.1"/>
    <property type="molecule type" value="Genomic_DNA"/>
</dbReference>
<feature type="domain" description="Transposase MuDR plant" evidence="1">
    <location>
        <begin position="104"/>
        <end position="166"/>
    </location>
</feature>
<dbReference type="PANTHER" id="PTHR31973:SF187">
    <property type="entry name" value="MUTATOR TRANSPOSASE MUDRA PROTEIN"/>
    <property type="match status" value="1"/>
</dbReference>
<proteinExistence type="predicted"/>
<feature type="domain" description="MULE transposase" evidence="2">
    <location>
        <begin position="297"/>
        <end position="388"/>
    </location>
</feature>